<dbReference type="OMA" id="IFLVIVH"/>
<dbReference type="EMBL" id="LUKN01002264">
    <property type="protein sequence ID" value="OAQ99373.1"/>
    <property type="molecule type" value="Genomic_DNA"/>
</dbReference>
<comment type="caution">
    <text evidence="1">The sequence shown here is derived from an EMBL/GenBank/DDBJ whole genome shotgun (WGS) entry which is preliminary data.</text>
</comment>
<evidence type="ECO:0000313" key="1">
    <source>
        <dbReference type="EMBL" id="OAQ99373.1"/>
    </source>
</evidence>
<dbReference type="InterPro" id="IPR011009">
    <property type="entry name" value="Kinase-like_dom_sf"/>
</dbReference>
<dbReference type="AlphaFoldDB" id="A0A179ID21"/>
<reference evidence="1 2" key="1">
    <citation type="submission" date="2016-03" db="EMBL/GenBank/DDBJ databases">
        <title>Fine-scale spatial genetic structure of a fungal parasite of coffee scale insects.</title>
        <authorList>
            <person name="Jackson D."/>
            <person name="Zemenick K.A."/>
            <person name="Malloure B."/>
            <person name="Quandt C.A."/>
            <person name="James T.Y."/>
        </authorList>
    </citation>
    <scope>NUCLEOTIDE SEQUENCE [LARGE SCALE GENOMIC DNA]</scope>
    <source>
        <strain evidence="1 2">UM487</strain>
    </source>
</reference>
<dbReference type="OrthoDB" id="4185642at2759"/>
<protein>
    <recommendedName>
        <fullName evidence="3">Protein kinase domain-containing protein</fullName>
    </recommendedName>
</protein>
<sequence length="226" mass="26531">MAKQIMDDFCLSNVKFIQRLHKSRHSQLFHVEALGRECVLKVVKHQYHAHIRRNDYVHESKLFTWESTAYRRLKETGICAKGLVPDFYGAVTAIEAKKWPELKSFNDDLSPPNGIFIECIPGLERIHLGNYTQERLDKLTEMLAEIHAVRVLHDDGDPRNMAMTFSGEKERVLWVDFDRALKFPTDQPLTERDAERLRGELILMKDVAVRPVRHRTPWYHRRTLLT</sequence>
<keyword evidence="2" id="KW-1185">Reference proteome</keyword>
<dbReference type="Proteomes" id="UP000243081">
    <property type="component" value="Unassembled WGS sequence"/>
</dbReference>
<evidence type="ECO:0008006" key="3">
    <source>
        <dbReference type="Google" id="ProtNLM"/>
    </source>
</evidence>
<accession>A0A179ID21</accession>
<organism evidence="1 2">
    <name type="scientific">Cordyceps confragosa</name>
    <name type="common">Lecanicillium lecanii</name>
    <dbReference type="NCBI Taxonomy" id="2714763"/>
    <lineage>
        <taxon>Eukaryota</taxon>
        <taxon>Fungi</taxon>
        <taxon>Dikarya</taxon>
        <taxon>Ascomycota</taxon>
        <taxon>Pezizomycotina</taxon>
        <taxon>Sordariomycetes</taxon>
        <taxon>Hypocreomycetidae</taxon>
        <taxon>Hypocreales</taxon>
        <taxon>Cordycipitaceae</taxon>
        <taxon>Akanthomyces</taxon>
    </lineage>
</organism>
<gene>
    <name evidence="1" type="ORF">LLEC1_06076</name>
</gene>
<dbReference type="SUPFAM" id="SSF56112">
    <property type="entry name" value="Protein kinase-like (PK-like)"/>
    <property type="match status" value="1"/>
</dbReference>
<evidence type="ECO:0000313" key="2">
    <source>
        <dbReference type="Proteomes" id="UP000243081"/>
    </source>
</evidence>
<proteinExistence type="predicted"/>
<name>A0A179ID21_CORDF</name>